<evidence type="ECO:0000313" key="3">
    <source>
        <dbReference type="EMBL" id="SEA17413.1"/>
    </source>
</evidence>
<gene>
    <name evidence="3" type="ORF">SAMN05444370_103338</name>
</gene>
<feature type="active site" evidence="1">
    <location>
        <position position="287"/>
    </location>
</feature>
<dbReference type="PANTHER" id="PTHR32268:SF15">
    <property type="entry name" value="HOMOSERINE ACETYLTRANSFERASE FAMILY PROTEIN (AFU_ORTHOLOGUE AFUA_1G15350)"/>
    <property type="match status" value="1"/>
</dbReference>
<dbReference type="InterPro" id="IPR008220">
    <property type="entry name" value="HAT_MetX-like"/>
</dbReference>
<feature type="active site" evidence="1">
    <location>
        <position position="316"/>
    </location>
</feature>
<dbReference type="STRING" id="89524.SAMN05444370_103338"/>
<organism evidence="3 4">
    <name type="scientific">Rubrimonas cliftonensis</name>
    <dbReference type="NCBI Taxonomy" id="89524"/>
    <lineage>
        <taxon>Bacteria</taxon>
        <taxon>Pseudomonadati</taxon>
        <taxon>Pseudomonadota</taxon>
        <taxon>Alphaproteobacteria</taxon>
        <taxon>Rhodobacterales</taxon>
        <taxon>Paracoccaceae</taxon>
        <taxon>Rubrimonas</taxon>
    </lineage>
</organism>
<reference evidence="3 4" key="1">
    <citation type="submission" date="2016-10" db="EMBL/GenBank/DDBJ databases">
        <authorList>
            <person name="de Groot N.N."/>
        </authorList>
    </citation>
    <scope>NUCLEOTIDE SEQUENCE [LARGE SCALE GENOMIC DNA]</scope>
    <source>
        <strain evidence="3 4">DSM 15345</strain>
    </source>
</reference>
<evidence type="ECO:0000256" key="1">
    <source>
        <dbReference type="PIRSR" id="PIRSR000443-1"/>
    </source>
</evidence>
<dbReference type="InterPro" id="IPR000073">
    <property type="entry name" value="AB_hydrolase_1"/>
</dbReference>
<proteinExistence type="predicted"/>
<dbReference type="NCBIfam" id="NF005757">
    <property type="entry name" value="PRK07581.1"/>
    <property type="match status" value="1"/>
</dbReference>
<feature type="domain" description="AB hydrolase-1" evidence="2">
    <location>
        <begin position="68"/>
        <end position="177"/>
    </location>
</feature>
<dbReference type="RefSeq" id="WP_093250901.1">
    <property type="nucleotide sequence ID" value="NZ_FNQM01000003.1"/>
</dbReference>
<dbReference type="Pfam" id="PF00561">
    <property type="entry name" value="Abhydrolase_1"/>
    <property type="match status" value="1"/>
</dbReference>
<protein>
    <submittedName>
        <fullName evidence="3">Homoserine O-acetyltransferase</fullName>
    </submittedName>
</protein>
<evidence type="ECO:0000313" key="4">
    <source>
        <dbReference type="Proteomes" id="UP000198703"/>
    </source>
</evidence>
<dbReference type="OrthoDB" id="9800754at2"/>
<name>A0A1H3Z0P3_9RHOB</name>
<dbReference type="GO" id="GO:0016747">
    <property type="term" value="F:acyltransferase activity, transferring groups other than amino-acyl groups"/>
    <property type="evidence" value="ECO:0007669"/>
    <property type="project" value="InterPro"/>
</dbReference>
<dbReference type="EMBL" id="FNQM01000003">
    <property type="protein sequence ID" value="SEA17413.1"/>
    <property type="molecule type" value="Genomic_DNA"/>
</dbReference>
<evidence type="ECO:0000259" key="2">
    <source>
        <dbReference type="Pfam" id="PF00561"/>
    </source>
</evidence>
<dbReference type="Proteomes" id="UP000198703">
    <property type="component" value="Unassembled WGS sequence"/>
</dbReference>
<dbReference type="AlphaFoldDB" id="A0A1H3Z0P3"/>
<keyword evidence="3" id="KW-0808">Transferase</keyword>
<dbReference type="PIRSF" id="PIRSF000443">
    <property type="entry name" value="Homoser_Ac_trans"/>
    <property type="match status" value="1"/>
</dbReference>
<dbReference type="SUPFAM" id="SSF53474">
    <property type="entry name" value="alpha/beta-Hydrolases"/>
    <property type="match status" value="1"/>
</dbReference>
<keyword evidence="4" id="KW-1185">Reference proteome</keyword>
<dbReference type="InterPro" id="IPR029058">
    <property type="entry name" value="AB_hydrolase_fold"/>
</dbReference>
<dbReference type="PANTHER" id="PTHR32268">
    <property type="entry name" value="HOMOSERINE O-ACETYLTRANSFERASE"/>
    <property type="match status" value="1"/>
</dbReference>
<feature type="active site" description="Nucleophile" evidence="1">
    <location>
        <position position="133"/>
    </location>
</feature>
<sequence length="341" mass="37641">MASPLPPLQTFQLNDFRLQCGATLPEATLAYRTHGALNADRSNAIVYPTSFAVTDADVAWLIGPGRILDPERYFIVALNMFGAGVSTSPSDMARDPGTGRFPSFSHVDNVTAQHALMTERFGVDRLALAYGWSMGAQQALHWAALFPHRVERVFAVCGAARTSVHNWVFLDGVRAALTADPAWDGARFTAHPERGLRAMGRIYAGWAFSQSFYRERAFERLGHADVESYLAAVWEPNFLRRDPHNLLSLIDTWQRCDISANDVFGGDLDRALGAITARVVHMAADTDLYFRARDIRAEAGRIPNGEYAELRTVWGHRAGNPDGSPGDEAAIRDAVERLLAR</sequence>
<accession>A0A1H3Z0P3</accession>
<dbReference type="Gene3D" id="3.40.50.1820">
    <property type="entry name" value="alpha/beta hydrolase"/>
    <property type="match status" value="1"/>
</dbReference>